<evidence type="ECO:0000259" key="4">
    <source>
        <dbReference type="Pfam" id="PF07859"/>
    </source>
</evidence>
<evidence type="ECO:0000256" key="2">
    <source>
        <dbReference type="ARBA" id="ARBA00022801"/>
    </source>
</evidence>
<dbReference type="SUPFAM" id="SSF53474">
    <property type="entry name" value="alpha/beta-Hydrolases"/>
    <property type="match status" value="1"/>
</dbReference>
<keyword evidence="6" id="KW-1185">Reference proteome</keyword>
<dbReference type="PANTHER" id="PTHR48081">
    <property type="entry name" value="AB HYDROLASE SUPERFAMILY PROTEIN C4A8.06C"/>
    <property type="match status" value="1"/>
</dbReference>
<comment type="similarity">
    <text evidence="1">Belongs to the 'GDXG' lipolytic enzyme family.</text>
</comment>
<evidence type="ECO:0000313" key="5">
    <source>
        <dbReference type="EMBL" id="GAA1982805.1"/>
    </source>
</evidence>
<dbReference type="Pfam" id="PF07859">
    <property type="entry name" value="Abhydrolase_3"/>
    <property type="match status" value="1"/>
</dbReference>
<dbReference type="InterPro" id="IPR033140">
    <property type="entry name" value="Lipase_GDXG_put_SER_AS"/>
</dbReference>
<evidence type="ECO:0000256" key="1">
    <source>
        <dbReference type="ARBA" id="ARBA00010515"/>
    </source>
</evidence>
<protein>
    <submittedName>
        <fullName evidence="5">Alpha/beta hydrolase</fullName>
    </submittedName>
</protein>
<dbReference type="InterPro" id="IPR050300">
    <property type="entry name" value="GDXG_lipolytic_enzyme"/>
</dbReference>
<evidence type="ECO:0000256" key="3">
    <source>
        <dbReference type="PROSITE-ProRule" id="PRU10038"/>
    </source>
</evidence>
<organism evidence="5 6">
    <name type="scientific">Terrabacter lapilli</name>
    <dbReference type="NCBI Taxonomy" id="436231"/>
    <lineage>
        <taxon>Bacteria</taxon>
        <taxon>Bacillati</taxon>
        <taxon>Actinomycetota</taxon>
        <taxon>Actinomycetes</taxon>
        <taxon>Micrococcales</taxon>
        <taxon>Intrasporangiaceae</taxon>
        <taxon>Terrabacter</taxon>
    </lineage>
</organism>
<sequence>MGGAVDRTLSLARRVVLGTATAAGALVVTARTTPWPSALLIRAAFDRGAARTSAALEKHVPADLVEVVDEAYDISSPDGRLDVFRPSRDEPLPTVVWVHGGAFVSGSKRDVANYLRVLAARGLTTVGVDYSIAPGARYPTPVRQVAAALAHLVDHADRLGVDPGRLVLAGDSAGAQIAAQVALLVTDSAYAAELEIDVELEPSSLRGLVLFCGAYDFTLAQGSSGLGRWFIDTAIWSYLGSRRGHDERTTRQGTVPLHVSPSFPATFVSAGNGDPLLPHTLGLVDVLGRHGVDHEVLLFPDEHEPRLGHEYQFDLDTREGREALDRAVAFIERVVG</sequence>
<gene>
    <name evidence="5" type="ORF">GCM10009817_25180</name>
</gene>
<dbReference type="GO" id="GO:0016787">
    <property type="term" value="F:hydrolase activity"/>
    <property type="evidence" value="ECO:0007669"/>
    <property type="project" value="UniProtKB-KW"/>
</dbReference>
<feature type="active site" evidence="3">
    <location>
        <position position="172"/>
    </location>
</feature>
<dbReference type="RefSeq" id="WP_344062799.1">
    <property type="nucleotide sequence ID" value="NZ_BAAAPU010000007.1"/>
</dbReference>
<comment type="caution">
    <text evidence="5">The sequence shown here is derived from an EMBL/GenBank/DDBJ whole genome shotgun (WGS) entry which is preliminary data.</text>
</comment>
<dbReference type="Gene3D" id="3.40.50.1820">
    <property type="entry name" value="alpha/beta hydrolase"/>
    <property type="match status" value="1"/>
</dbReference>
<reference evidence="5 6" key="1">
    <citation type="journal article" date="2019" name="Int. J. Syst. Evol. Microbiol.">
        <title>The Global Catalogue of Microorganisms (GCM) 10K type strain sequencing project: providing services to taxonomists for standard genome sequencing and annotation.</title>
        <authorList>
            <consortium name="The Broad Institute Genomics Platform"/>
            <consortium name="The Broad Institute Genome Sequencing Center for Infectious Disease"/>
            <person name="Wu L."/>
            <person name="Ma J."/>
        </authorList>
    </citation>
    <scope>NUCLEOTIDE SEQUENCE [LARGE SCALE GENOMIC DNA]</scope>
    <source>
        <strain evidence="5 6">JCM 15628</strain>
    </source>
</reference>
<dbReference type="InterPro" id="IPR029058">
    <property type="entry name" value="AB_hydrolase_fold"/>
</dbReference>
<keyword evidence="2 5" id="KW-0378">Hydrolase</keyword>
<accession>A0ABN2SA88</accession>
<dbReference type="InterPro" id="IPR013094">
    <property type="entry name" value="AB_hydrolase_3"/>
</dbReference>
<evidence type="ECO:0000313" key="6">
    <source>
        <dbReference type="Proteomes" id="UP001500013"/>
    </source>
</evidence>
<feature type="domain" description="Alpha/beta hydrolase fold-3" evidence="4">
    <location>
        <begin position="95"/>
        <end position="301"/>
    </location>
</feature>
<name>A0ABN2SA88_9MICO</name>
<dbReference type="PROSITE" id="PS01174">
    <property type="entry name" value="LIPASE_GDXG_SER"/>
    <property type="match status" value="1"/>
</dbReference>
<dbReference type="Proteomes" id="UP001500013">
    <property type="component" value="Unassembled WGS sequence"/>
</dbReference>
<dbReference type="EMBL" id="BAAAPU010000007">
    <property type="protein sequence ID" value="GAA1982805.1"/>
    <property type="molecule type" value="Genomic_DNA"/>
</dbReference>
<proteinExistence type="inferred from homology"/>